<keyword evidence="3" id="KW-1185">Reference proteome</keyword>
<feature type="signal peptide" evidence="1">
    <location>
        <begin position="1"/>
        <end position="21"/>
    </location>
</feature>
<gene>
    <name evidence="2" type="ORF">F8M41_005471</name>
</gene>
<dbReference type="SUPFAM" id="SSF50494">
    <property type="entry name" value="Trypsin-like serine proteases"/>
    <property type="match status" value="1"/>
</dbReference>
<comment type="caution">
    <text evidence="2">The sequence shown here is derived from an EMBL/GenBank/DDBJ whole genome shotgun (WGS) entry which is preliminary data.</text>
</comment>
<keyword evidence="1" id="KW-0732">Signal</keyword>
<feature type="chain" id="PRO_5034161965" evidence="1">
    <location>
        <begin position="22"/>
        <end position="418"/>
    </location>
</feature>
<name>A0A8H3X8R4_GIGMA</name>
<protein>
    <submittedName>
        <fullName evidence="2">S1 family peptidase</fullName>
    </submittedName>
</protein>
<dbReference type="AlphaFoldDB" id="A0A8H3X8R4"/>
<dbReference type="InterPro" id="IPR043504">
    <property type="entry name" value="Peptidase_S1_PA_chymotrypsin"/>
</dbReference>
<evidence type="ECO:0000313" key="3">
    <source>
        <dbReference type="Proteomes" id="UP000439903"/>
    </source>
</evidence>
<accession>A0A8H3X8R4</accession>
<dbReference type="InterPro" id="IPR009003">
    <property type="entry name" value="Peptidase_S1_PA"/>
</dbReference>
<dbReference type="Proteomes" id="UP000439903">
    <property type="component" value="Unassembled WGS sequence"/>
</dbReference>
<reference evidence="2 3" key="1">
    <citation type="journal article" date="2019" name="Environ. Microbiol.">
        <title>At the nexus of three kingdoms: the genome of the mycorrhizal fungus Gigaspora margarita provides insights into plant, endobacterial and fungal interactions.</title>
        <authorList>
            <person name="Venice F."/>
            <person name="Ghignone S."/>
            <person name="Salvioli di Fossalunga A."/>
            <person name="Amselem J."/>
            <person name="Novero M."/>
            <person name="Xianan X."/>
            <person name="Sedzielewska Toro K."/>
            <person name="Morin E."/>
            <person name="Lipzen A."/>
            <person name="Grigoriev I.V."/>
            <person name="Henrissat B."/>
            <person name="Martin F.M."/>
            <person name="Bonfante P."/>
        </authorList>
    </citation>
    <scope>NUCLEOTIDE SEQUENCE [LARGE SCALE GENOMIC DNA]</scope>
    <source>
        <strain evidence="2 3">BEG34</strain>
    </source>
</reference>
<dbReference type="Gene3D" id="2.40.10.10">
    <property type="entry name" value="Trypsin-like serine proteases"/>
    <property type="match status" value="2"/>
</dbReference>
<organism evidence="2 3">
    <name type="scientific">Gigaspora margarita</name>
    <dbReference type="NCBI Taxonomy" id="4874"/>
    <lineage>
        <taxon>Eukaryota</taxon>
        <taxon>Fungi</taxon>
        <taxon>Fungi incertae sedis</taxon>
        <taxon>Mucoromycota</taxon>
        <taxon>Glomeromycotina</taxon>
        <taxon>Glomeromycetes</taxon>
        <taxon>Diversisporales</taxon>
        <taxon>Gigasporaceae</taxon>
        <taxon>Gigaspora</taxon>
    </lineage>
</organism>
<sequence>MKVICFLIILISLLQSYSIYAGQYHPLAKLWHVDDIEIPMFLKIERNLIWIDEILRPILEQDDFISNFGGTYINIFKNYIVVNTVNNSKVNYLLSLPQIIPYKDFLYFIKANNSLSQMQHDFSGIKGLVQKIRPNQLFIYTDMEINNNVIYLLDRNFNNSEFIDATKPFNPTIIYRKYQKNLSVSQNLAQSRRDVDSRNLEVEVLGGDGILNENYGFPCSVGFWVTSIDSNDFSIVTAGHCGDLGVYSYYPWGSNSSSGLLIGPMNFSLNNIYDVGIISLEYEYKKNVVPTFSIRNDDEYQYKELIITNAAPVSSHNVHICKSGYTTHLTCGRVFGLNGIATGYTEKEDDLYDLIITDFYSAKGDSGGPAFSFGSPQNLYSVVLHGIFVILNSAIQPIDKIFKALYEHERYYKLYLGR</sequence>
<dbReference type="EMBL" id="WTPW01001516">
    <property type="protein sequence ID" value="KAF0430804.1"/>
    <property type="molecule type" value="Genomic_DNA"/>
</dbReference>
<evidence type="ECO:0000313" key="2">
    <source>
        <dbReference type="EMBL" id="KAF0430804.1"/>
    </source>
</evidence>
<dbReference type="CDD" id="cd21112">
    <property type="entry name" value="alphaLP-like"/>
    <property type="match status" value="1"/>
</dbReference>
<proteinExistence type="predicted"/>
<evidence type="ECO:0000256" key="1">
    <source>
        <dbReference type="SAM" id="SignalP"/>
    </source>
</evidence>
<dbReference type="OrthoDB" id="2345133at2759"/>